<evidence type="ECO:0000256" key="2">
    <source>
        <dbReference type="ARBA" id="ARBA00004651"/>
    </source>
</evidence>
<keyword evidence="15" id="KW-1185">Reference proteome</keyword>
<evidence type="ECO:0000256" key="3">
    <source>
        <dbReference type="ARBA" id="ARBA00006870"/>
    </source>
</evidence>
<comment type="caution">
    <text evidence="14">The sequence shown here is derived from an EMBL/GenBank/DDBJ whole genome shotgun (WGS) entry which is preliminary data.</text>
</comment>
<keyword evidence="8 13" id="KW-1133">Transmembrane helix</keyword>
<dbReference type="AlphaFoldDB" id="A0A5N5W9P5"/>
<comment type="similarity">
    <text evidence="3">Belongs to the cytochrome c oxidase bacterial subunit CtaF family.</text>
</comment>
<evidence type="ECO:0000256" key="5">
    <source>
        <dbReference type="ARBA" id="ARBA00022475"/>
    </source>
</evidence>
<feature type="transmembrane region" description="Helical" evidence="13">
    <location>
        <begin position="101"/>
        <end position="124"/>
    </location>
</feature>
<dbReference type="EC" id="7.1.1.9" evidence="4"/>
<evidence type="ECO:0000256" key="8">
    <source>
        <dbReference type="ARBA" id="ARBA00022989"/>
    </source>
</evidence>
<evidence type="ECO:0000256" key="1">
    <source>
        <dbReference type="ARBA" id="ARBA00002536"/>
    </source>
</evidence>
<dbReference type="GO" id="GO:0004129">
    <property type="term" value="F:cytochrome-c oxidase activity"/>
    <property type="evidence" value="ECO:0007669"/>
    <property type="project" value="UniProtKB-EC"/>
</dbReference>
<proteinExistence type="inferred from homology"/>
<keyword evidence="6 13" id="KW-0812">Transmembrane</keyword>
<dbReference type="GO" id="GO:0005886">
    <property type="term" value="C:plasma membrane"/>
    <property type="evidence" value="ECO:0007669"/>
    <property type="project" value="UniProtKB-SubCell"/>
</dbReference>
<comment type="catalytic activity">
    <reaction evidence="12">
        <text>4 Fe(II)-[cytochrome c] + O2 + 8 H(+)(in) = 4 Fe(III)-[cytochrome c] + 2 H2O + 4 H(+)(out)</text>
        <dbReference type="Rhea" id="RHEA:11436"/>
        <dbReference type="Rhea" id="RHEA-COMP:10350"/>
        <dbReference type="Rhea" id="RHEA-COMP:14399"/>
        <dbReference type="ChEBI" id="CHEBI:15377"/>
        <dbReference type="ChEBI" id="CHEBI:15378"/>
        <dbReference type="ChEBI" id="CHEBI:15379"/>
        <dbReference type="ChEBI" id="CHEBI:29033"/>
        <dbReference type="ChEBI" id="CHEBI:29034"/>
        <dbReference type="EC" id="7.1.1.9"/>
    </reaction>
</comment>
<evidence type="ECO:0000256" key="10">
    <source>
        <dbReference type="ARBA" id="ARBA00031366"/>
    </source>
</evidence>
<keyword evidence="7" id="KW-1278">Translocase</keyword>
<dbReference type="Pfam" id="PF12270">
    <property type="entry name" value="Cyt_c_ox_IV"/>
    <property type="match status" value="1"/>
</dbReference>
<evidence type="ECO:0000256" key="13">
    <source>
        <dbReference type="SAM" id="Phobius"/>
    </source>
</evidence>
<protein>
    <recommendedName>
        <fullName evidence="4">cytochrome-c oxidase</fullName>
        <ecNumber evidence="4">7.1.1.9</ecNumber>
    </recommendedName>
    <alternativeName>
        <fullName evidence="11">Cytochrome aa3 subunit 4</fullName>
    </alternativeName>
    <alternativeName>
        <fullName evidence="10">Cytochrome c oxidase polypeptide IV</fullName>
    </alternativeName>
</protein>
<accession>A0A5N5W9P5</accession>
<dbReference type="GO" id="GO:0022900">
    <property type="term" value="P:electron transport chain"/>
    <property type="evidence" value="ECO:0007669"/>
    <property type="project" value="InterPro"/>
</dbReference>
<evidence type="ECO:0000256" key="9">
    <source>
        <dbReference type="ARBA" id="ARBA00023136"/>
    </source>
</evidence>
<evidence type="ECO:0000256" key="4">
    <source>
        <dbReference type="ARBA" id="ARBA00012949"/>
    </source>
</evidence>
<name>A0A5N5W9P5_STRMB</name>
<dbReference type="RefSeq" id="WP_004940808.1">
    <property type="nucleotide sequence ID" value="NZ_JBFADJ010000040.1"/>
</dbReference>
<evidence type="ECO:0000256" key="11">
    <source>
        <dbReference type="ARBA" id="ARBA00031401"/>
    </source>
</evidence>
<keyword evidence="9 13" id="KW-0472">Membrane</keyword>
<reference evidence="14 15" key="1">
    <citation type="journal article" date="2019" name="Microb. Cell Fact.">
        <title>Exploring novel herbicidin analogues by transcriptional regulator overexpression and MS/MS molecular networking.</title>
        <authorList>
            <person name="Shi Y."/>
            <person name="Gu R."/>
            <person name="Li Y."/>
            <person name="Wang X."/>
            <person name="Ren W."/>
            <person name="Li X."/>
            <person name="Wang L."/>
            <person name="Xie Y."/>
            <person name="Hong B."/>
        </authorList>
    </citation>
    <scope>NUCLEOTIDE SEQUENCE [LARGE SCALE GENOMIC DNA]</scope>
    <source>
        <strain evidence="14 15">US-43</strain>
    </source>
</reference>
<dbReference type="OrthoDB" id="5244617at2"/>
<dbReference type="Proteomes" id="UP000327000">
    <property type="component" value="Unassembled WGS sequence"/>
</dbReference>
<comment type="subcellular location">
    <subcellularLocation>
        <location evidence="2">Cell membrane</location>
        <topology evidence="2">Multi-pass membrane protein</topology>
    </subcellularLocation>
</comment>
<evidence type="ECO:0000256" key="7">
    <source>
        <dbReference type="ARBA" id="ARBA00022967"/>
    </source>
</evidence>
<evidence type="ECO:0000256" key="12">
    <source>
        <dbReference type="ARBA" id="ARBA00047816"/>
    </source>
</evidence>
<evidence type="ECO:0000313" key="14">
    <source>
        <dbReference type="EMBL" id="KAB7847229.1"/>
    </source>
</evidence>
<dbReference type="InterPro" id="IPR021050">
    <property type="entry name" value="Cyt_c_oxidase_su4_actinobac"/>
</dbReference>
<organism evidence="14 15">
    <name type="scientific">Streptomyces mobaraensis</name>
    <name type="common">Streptoverticillium mobaraense</name>
    <dbReference type="NCBI Taxonomy" id="35621"/>
    <lineage>
        <taxon>Bacteria</taxon>
        <taxon>Bacillati</taxon>
        <taxon>Actinomycetota</taxon>
        <taxon>Actinomycetes</taxon>
        <taxon>Kitasatosporales</taxon>
        <taxon>Streptomycetaceae</taxon>
        <taxon>Streptomyces</taxon>
    </lineage>
</organism>
<feature type="transmembrane region" description="Helical" evidence="13">
    <location>
        <begin position="30"/>
        <end position="50"/>
    </location>
</feature>
<evidence type="ECO:0000313" key="15">
    <source>
        <dbReference type="Proteomes" id="UP000327000"/>
    </source>
</evidence>
<gene>
    <name evidence="14" type="ORF">FRZ00_10955</name>
</gene>
<dbReference type="EMBL" id="VOKX01000016">
    <property type="protein sequence ID" value="KAB7847229.1"/>
    <property type="molecule type" value="Genomic_DNA"/>
</dbReference>
<sequence length="129" mass="14018">MKSEAILFAGVAVFFLLADALYTWWAREPAGVAALTVSLVMSSVIAFFCAMNYRRKGRRPEDVPDAEVRERAGTVDFFPPHSAYPPVTAVGMALMGVGIVFGLWLFLIGCGVMLAGVFGMVFQFTDVDV</sequence>
<comment type="function">
    <text evidence="1">Part of cytochrome c oxidase, its function is unknown.</text>
</comment>
<dbReference type="PIRSF" id="PIRSF017385">
    <property type="entry name" value="CtaF"/>
    <property type="match status" value="1"/>
</dbReference>
<evidence type="ECO:0000256" key="6">
    <source>
        <dbReference type="ARBA" id="ARBA00022692"/>
    </source>
</evidence>
<keyword evidence="5" id="KW-1003">Cell membrane</keyword>